<dbReference type="PANTHER" id="PTHR43034:SF2">
    <property type="entry name" value="ION-TRANSLOCATING OXIDOREDUCTASE COMPLEX SUBUNIT C"/>
    <property type="match status" value="1"/>
</dbReference>
<evidence type="ECO:0000256" key="2">
    <source>
        <dbReference type="ARBA" id="ARBA00023004"/>
    </source>
</evidence>
<proteinExistence type="predicted"/>
<accession>A0ABR8Q6L7</accession>
<evidence type="ECO:0000256" key="3">
    <source>
        <dbReference type="ARBA" id="ARBA00023014"/>
    </source>
</evidence>
<dbReference type="InterPro" id="IPR017896">
    <property type="entry name" value="4Fe4S_Fe-S-bd"/>
</dbReference>
<dbReference type="RefSeq" id="WP_191750676.1">
    <property type="nucleotide sequence ID" value="NZ_JACSQZ010000050.1"/>
</dbReference>
<feature type="domain" description="4Fe-4S ferredoxin-type" evidence="4">
    <location>
        <begin position="234"/>
        <end position="266"/>
    </location>
</feature>
<sequence length="310" mass="34677">MLNNLFSNVNTKNKLFTLNSAKIFKDLAKEHNSEELLAKEIDESLSLPFEINKGKKALIKAFSFQPNLNGYEIILRERKEELEKGLEKIKSLNEVKFIAGKKDKAIFEDLKAYGEVVKVSPIIDLYDNKLKSKAYGESNDVVIYDIIDIVNLGQALLKKEIESFITVYGSAVNGNKVCAVSKNTTYRQVFEALNGKENILSKVIDGGSLNGTPVYDLNSPIKSNSRGILFLTENDLPTNKSCSCINCSKCLRACPEGLNPIKLMDLYKRKEKEEFIRFGGNKCIDCGLCSFVCPSNLEIAQTIKTAKEFN</sequence>
<evidence type="ECO:0000259" key="4">
    <source>
        <dbReference type="PROSITE" id="PS51379"/>
    </source>
</evidence>
<comment type="caution">
    <text evidence="5">The sequence shown here is derived from an EMBL/GenBank/DDBJ whole genome shotgun (WGS) entry which is preliminary data.</text>
</comment>
<organism evidence="5 6">
    <name type="scientific">Clostridium gallinarum</name>
    <dbReference type="NCBI Taxonomy" id="2762246"/>
    <lineage>
        <taxon>Bacteria</taxon>
        <taxon>Bacillati</taxon>
        <taxon>Bacillota</taxon>
        <taxon>Clostridia</taxon>
        <taxon>Eubacteriales</taxon>
        <taxon>Clostridiaceae</taxon>
        <taxon>Clostridium</taxon>
    </lineage>
</organism>
<dbReference type="PROSITE" id="PS51379">
    <property type="entry name" value="4FE4S_FER_2"/>
    <property type="match status" value="2"/>
</dbReference>
<dbReference type="PANTHER" id="PTHR43034">
    <property type="entry name" value="ION-TRANSLOCATING OXIDOREDUCTASE COMPLEX SUBUNIT C"/>
    <property type="match status" value="1"/>
</dbReference>
<keyword evidence="6" id="KW-1185">Reference proteome</keyword>
<feature type="domain" description="4Fe-4S ferredoxin-type" evidence="4">
    <location>
        <begin position="274"/>
        <end position="302"/>
    </location>
</feature>
<name>A0ABR8Q6L7_9CLOT</name>
<dbReference type="Gene3D" id="3.30.70.20">
    <property type="match status" value="1"/>
</dbReference>
<dbReference type="Proteomes" id="UP000640335">
    <property type="component" value="Unassembled WGS sequence"/>
</dbReference>
<evidence type="ECO:0000256" key="1">
    <source>
        <dbReference type="ARBA" id="ARBA00022723"/>
    </source>
</evidence>
<evidence type="ECO:0000313" key="6">
    <source>
        <dbReference type="Proteomes" id="UP000640335"/>
    </source>
</evidence>
<reference evidence="5 6" key="1">
    <citation type="submission" date="2020-08" db="EMBL/GenBank/DDBJ databases">
        <title>A Genomic Blueprint of the Chicken Gut Microbiome.</title>
        <authorList>
            <person name="Gilroy R."/>
            <person name="Ravi A."/>
            <person name="Getino M."/>
            <person name="Pursley I."/>
            <person name="Horton D.L."/>
            <person name="Alikhan N.-F."/>
            <person name="Baker D."/>
            <person name="Gharbi K."/>
            <person name="Hall N."/>
            <person name="Watson M."/>
            <person name="Adriaenssens E.M."/>
            <person name="Foster-Nyarko E."/>
            <person name="Jarju S."/>
            <person name="Secka A."/>
            <person name="Antonio M."/>
            <person name="Oren A."/>
            <person name="Chaudhuri R."/>
            <person name="La Ragione R.M."/>
            <person name="Hildebrand F."/>
            <person name="Pallen M.J."/>
        </authorList>
    </citation>
    <scope>NUCLEOTIDE SEQUENCE [LARGE SCALE GENOMIC DNA]</scope>
    <source>
        <strain evidence="5 6">Sa3CUN1</strain>
    </source>
</reference>
<dbReference type="EMBL" id="JACSQZ010000050">
    <property type="protein sequence ID" value="MBD7915924.1"/>
    <property type="molecule type" value="Genomic_DNA"/>
</dbReference>
<gene>
    <name evidence="5" type="ORF">H9660_12285</name>
</gene>
<dbReference type="Pfam" id="PF12838">
    <property type="entry name" value="Fer4_7"/>
    <property type="match status" value="1"/>
</dbReference>
<keyword evidence="1" id="KW-0479">Metal-binding</keyword>
<dbReference type="SUPFAM" id="SSF46548">
    <property type="entry name" value="alpha-helical ferredoxin"/>
    <property type="match status" value="1"/>
</dbReference>
<protein>
    <submittedName>
        <fullName evidence="5">4Fe-4S dicluster domain-containing protein</fullName>
    </submittedName>
</protein>
<dbReference type="InterPro" id="IPR017900">
    <property type="entry name" value="4Fe4S_Fe_S_CS"/>
</dbReference>
<keyword evidence="2" id="KW-0408">Iron</keyword>
<dbReference type="PROSITE" id="PS00198">
    <property type="entry name" value="4FE4S_FER_1"/>
    <property type="match status" value="1"/>
</dbReference>
<keyword evidence="3" id="KW-0411">Iron-sulfur</keyword>
<dbReference type="InterPro" id="IPR010208">
    <property type="entry name" value="Ion_transpt_RnfC/RsxC"/>
</dbReference>
<evidence type="ECO:0000313" key="5">
    <source>
        <dbReference type="EMBL" id="MBD7915924.1"/>
    </source>
</evidence>